<dbReference type="InterPro" id="IPR001466">
    <property type="entry name" value="Beta-lactam-related"/>
</dbReference>
<dbReference type="KEGG" id="plue:EWM63_27135"/>
<feature type="domain" description="Beta-lactamase-related" evidence="2">
    <location>
        <begin position="79"/>
        <end position="397"/>
    </location>
</feature>
<dbReference type="Pfam" id="PF00144">
    <property type="entry name" value="Beta-lactamase"/>
    <property type="match status" value="1"/>
</dbReference>
<sequence>MLTRFRPQRRDRGTGMAPGFRGLPPGCCYPACWPTIAACTMPASIRSSLRLASTLVALALPLPHGAAAAGSTTPALQPRIAALLHEQGLPGAVWTTLDAQGGAGVRDARSGAAMRGDERVLPGSIAKTVLATGILRLVTERRLALDTPVAGLLPGLEFDNRWAASDPVRIRHLLDHTSGLDDARFWQVFTMQARADAPLAAAFPPGRGLLRSRHRPGTRVSYSNMGYTLLGMVIETVTGQRYEHYLDTQLLAPLGMRDSTFGFVTQHGDRRLAMGHFEGGATQPVTPSYVRPAGQFTTTAADMGRFARFLMSDGRVSGKPFVDPVLLGQMGEPAGTEAARAGLGVGYALGLRKVDRHGVVAKCHSGNTIGFRAMLCLFPSTRQGFFLAINGDSETADYHRFDALLIGALGLHTPVPARPAAPAFDTGAWHGWYVPAPNRFDSMRFLDHAFGFLHVTGDGTSLRIAALQSADIVLRHAGEGLFQAPGKLLPSHALLTLADGTRVMTNGTQSHEQVSMAGLLALWASIAAGMAGLAAILVMAAMRLARRKLSARDPLCVPFAGVLALLLPLPLFYRQSFLQLGDVTAASVVLAATTAALPLAMLVGLAAAVRRPSRPVADMAVLAAVLQLALVLAAWGLLPLRLWM</sequence>
<feature type="transmembrane region" description="Helical" evidence="1">
    <location>
        <begin position="616"/>
        <end position="638"/>
    </location>
</feature>
<dbReference type="SUPFAM" id="SSF56601">
    <property type="entry name" value="beta-lactamase/transpeptidase-like"/>
    <property type="match status" value="1"/>
</dbReference>
<evidence type="ECO:0000259" key="2">
    <source>
        <dbReference type="Pfam" id="PF00144"/>
    </source>
</evidence>
<dbReference type="PANTHER" id="PTHR46825">
    <property type="entry name" value="D-ALANYL-D-ALANINE-CARBOXYPEPTIDASE/ENDOPEPTIDASE AMPH"/>
    <property type="match status" value="1"/>
</dbReference>
<dbReference type="AlphaFoldDB" id="A0A4P6L3S7"/>
<dbReference type="InterPro" id="IPR050491">
    <property type="entry name" value="AmpC-like"/>
</dbReference>
<keyword evidence="4" id="KW-1185">Reference proteome</keyword>
<evidence type="ECO:0000313" key="4">
    <source>
        <dbReference type="Proteomes" id="UP000290637"/>
    </source>
</evidence>
<dbReference type="Gene3D" id="3.40.710.10">
    <property type="entry name" value="DD-peptidase/beta-lactamase superfamily"/>
    <property type="match status" value="1"/>
</dbReference>
<dbReference type="EMBL" id="CP035913">
    <property type="protein sequence ID" value="QBE66201.1"/>
    <property type="molecule type" value="Genomic_DNA"/>
</dbReference>
<evidence type="ECO:0000313" key="3">
    <source>
        <dbReference type="EMBL" id="QBE66201.1"/>
    </source>
</evidence>
<reference evidence="3 4" key="1">
    <citation type="submission" date="2019-02" db="EMBL/GenBank/DDBJ databases">
        <title>Draft Genome Sequences of Six Type Strains of the Genus Massilia.</title>
        <authorList>
            <person name="Miess H."/>
            <person name="Frediansyhah A."/>
            <person name="Gross H."/>
        </authorList>
    </citation>
    <scope>NUCLEOTIDE SEQUENCE [LARGE SCALE GENOMIC DNA]</scope>
    <source>
        <strain evidence="3 4">DSM 17473</strain>
    </source>
</reference>
<evidence type="ECO:0000256" key="1">
    <source>
        <dbReference type="SAM" id="Phobius"/>
    </source>
</evidence>
<keyword evidence="3" id="KW-0378">Hydrolase</keyword>
<organism evidence="3 4">
    <name type="scientific">Pseudoduganella lutea</name>
    <dbReference type="NCBI Taxonomy" id="321985"/>
    <lineage>
        <taxon>Bacteria</taxon>
        <taxon>Pseudomonadati</taxon>
        <taxon>Pseudomonadota</taxon>
        <taxon>Betaproteobacteria</taxon>
        <taxon>Burkholderiales</taxon>
        <taxon>Oxalobacteraceae</taxon>
        <taxon>Telluria group</taxon>
        <taxon>Pseudoduganella</taxon>
    </lineage>
</organism>
<accession>A0A4P6L3S7</accession>
<proteinExistence type="predicted"/>
<feature type="transmembrane region" description="Helical" evidence="1">
    <location>
        <begin position="585"/>
        <end position="609"/>
    </location>
</feature>
<dbReference type="GO" id="GO:0016787">
    <property type="term" value="F:hydrolase activity"/>
    <property type="evidence" value="ECO:0007669"/>
    <property type="project" value="UniProtKB-KW"/>
</dbReference>
<keyword evidence="1" id="KW-0472">Membrane</keyword>
<dbReference type="InterPro" id="IPR012338">
    <property type="entry name" value="Beta-lactam/transpept-like"/>
</dbReference>
<feature type="transmembrane region" description="Helical" evidence="1">
    <location>
        <begin position="554"/>
        <end position="573"/>
    </location>
</feature>
<dbReference type="PANTHER" id="PTHR46825:SF9">
    <property type="entry name" value="BETA-LACTAMASE-RELATED DOMAIN-CONTAINING PROTEIN"/>
    <property type="match status" value="1"/>
</dbReference>
<keyword evidence="1" id="KW-0812">Transmembrane</keyword>
<feature type="transmembrane region" description="Helical" evidence="1">
    <location>
        <begin position="520"/>
        <end position="542"/>
    </location>
</feature>
<name>A0A4P6L3S7_9BURK</name>
<protein>
    <submittedName>
        <fullName evidence="3">Class A beta-lactamase-related serine hydrolase</fullName>
    </submittedName>
</protein>
<dbReference type="Proteomes" id="UP000290637">
    <property type="component" value="Chromosome"/>
</dbReference>
<keyword evidence="1" id="KW-1133">Transmembrane helix</keyword>
<dbReference type="OrthoDB" id="9799367at2"/>
<gene>
    <name evidence="3" type="ORF">EWM63_27135</name>
</gene>